<dbReference type="AlphaFoldDB" id="A0A7N0U553"/>
<reference evidence="1" key="1">
    <citation type="submission" date="2021-01" db="UniProtKB">
        <authorList>
            <consortium name="EnsemblPlants"/>
        </authorList>
    </citation>
    <scope>IDENTIFICATION</scope>
</reference>
<proteinExistence type="predicted"/>
<evidence type="ECO:0000313" key="1">
    <source>
        <dbReference type="EnsemblPlants" id="Kaladp0053s0698.1.v1.1"/>
    </source>
</evidence>
<dbReference type="EnsemblPlants" id="Kaladp0053s0698.1.v1.1">
    <property type="protein sequence ID" value="Kaladp0053s0698.1.v1.1"/>
    <property type="gene ID" value="Kaladp0053s0698.v1.1"/>
</dbReference>
<organism evidence="1 2">
    <name type="scientific">Kalanchoe fedtschenkoi</name>
    <name type="common">Lavender scallops</name>
    <name type="synonym">South American air plant</name>
    <dbReference type="NCBI Taxonomy" id="63787"/>
    <lineage>
        <taxon>Eukaryota</taxon>
        <taxon>Viridiplantae</taxon>
        <taxon>Streptophyta</taxon>
        <taxon>Embryophyta</taxon>
        <taxon>Tracheophyta</taxon>
        <taxon>Spermatophyta</taxon>
        <taxon>Magnoliopsida</taxon>
        <taxon>eudicotyledons</taxon>
        <taxon>Gunneridae</taxon>
        <taxon>Pentapetalae</taxon>
        <taxon>Saxifragales</taxon>
        <taxon>Crassulaceae</taxon>
        <taxon>Kalanchoe</taxon>
    </lineage>
</organism>
<dbReference type="PANTHER" id="PTHR46371">
    <property type="entry name" value="OS04G0464100 PROTEIN"/>
    <property type="match status" value="1"/>
</dbReference>
<sequence length="78" mass="8648">MWQWILNKERGEPVDEGSVVGCSFLVHFLGVTSFAIEGGDHVMVVGKGIDSAILVISLRKKVKYADMINMKEVKPEDV</sequence>
<evidence type="ECO:0000313" key="2">
    <source>
        <dbReference type="Proteomes" id="UP000594263"/>
    </source>
</evidence>
<dbReference type="Gramene" id="Kaladp0053s0698.1.v1.1">
    <property type="protein sequence ID" value="Kaladp0053s0698.1.v1.1"/>
    <property type="gene ID" value="Kaladp0053s0698.v1.1"/>
</dbReference>
<dbReference type="Gene3D" id="3.30.70.100">
    <property type="match status" value="1"/>
</dbReference>
<dbReference type="InterPro" id="IPR044296">
    <property type="entry name" value="HIPP46"/>
</dbReference>
<keyword evidence="2" id="KW-1185">Reference proteome</keyword>
<dbReference type="Proteomes" id="UP000594263">
    <property type="component" value="Unplaced"/>
</dbReference>
<accession>A0A7N0U553</accession>
<protein>
    <submittedName>
        <fullName evidence="1">Uncharacterized protein</fullName>
    </submittedName>
</protein>
<name>A0A7N0U553_KALFE</name>